<dbReference type="Pfam" id="PF00665">
    <property type="entry name" value="rve"/>
    <property type="match status" value="1"/>
</dbReference>
<proteinExistence type="predicted"/>
<dbReference type="PANTHER" id="PTHR37984">
    <property type="entry name" value="PROTEIN CBG26694"/>
    <property type="match status" value="1"/>
</dbReference>
<dbReference type="SUPFAM" id="SSF53098">
    <property type="entry name" value="Ribonuclease H-like"/>
    <property type="match status" value="1"/>
</dbReference>
<feature type="domain" description="Integrase catalytic" evidence="1">
    <location>
        <begin position="1"/>
        <end position="142"/>
    </location>
</feature>
<name>A0A6J8EDT6_MYTCO</name>
<reference evidence="2 3" key="1">
    <citation type="submission" date="2020-06" db="EMBL/GenBank/DDBJ databases">
        <authorList>
            <person name="Li R."/>
            <person name="Bekaert M."/>
        </authorList>
    </citation>
    <scope>NUCLEOTIDE SEQUENCE [LARGE SCALE GENOMIC DNA]</scope>
    <source>
        <strain evidence="3">wild</strain>
    </source>
</reference>
<dbReference type="AlphaFoldDB" id="A0A6J8EDT6"/>
<accession>A0A6J8EDT6</accession>
<evidence type="ECO:0000259" key="1">
    <source>
        <dbReference type="PROSITE" id="PS50994"/>
    </source>
</evidence>
<dbReference type="PANTHER" id="PTHR37984:SF15">
    <property type="entry name" value="INTEGRASE CATALYTIC DOMAIN-CONTAINING PROTEIN"/>
    <property type="match status" value="1"/>
</dbReference>
<evidence type="ECO:0000313" key="3">
    <source>
        <dbReference type="Proteomes" id="UP000507470"/>
    </source>
</evidence>
<keyword evidence="3" id="KW-1185">Reference proteome</keyword>
<sequence length="157" mass="18337">MPLHKGFQYICNIVDCFSRFAFGIACKTKSATEISKFVLSYIYLYGAPSILQSDNGKEFRNSHLTEVVIQFDTVQMHGIPYHPQSQGRVERFNRKLTEYCRIKMSERSDWSDQLPELYYAYNNRLNKAIRPKTPYQLFFSRPNFAVLLADQVSSLLE</sequence>
<dbReference type="GO" id="GO:0015074">
    <property type="term" value="P:DNA integration"/>
    <property type="evidence" value="ECO:0007669"/>
    <property type="project" value="InterPro"/>
</dbReference>
<dbReference type="PROSITE" id="PS50994">
    <property type="entry name" value="INTEGRASE"/>
    <property type="match status" value="1"/>
</dbReference>
<dbReference type="GO" id="GO:0003676">
    <property type="term" value="F:nucleic acid binding"/>
    <property type="evidence" value="ECO:0007669"/>
    <property type="project" value="InterPro"/>
</dbReference>
<dbReference type="InterPro" id="IPR012337">
    <property type="entry name" value="RNaseH-like_sf"/>
</dbReference>
<dbReference type="Proteomes" id="UP000507470">
    <property type="component" value="Unassembled WGS sequence"/>
</dbReference>
<dbReference type="OrthoDB" id="6152958at2759"/>
<evidence type="ECO:0000313" key="2">
    <source>
        <dbReference type="EMBL" id="CAC5418397.1"/>
    </source>
</evidence>
<gene>
    <name evidence="2" type="ORF">MCOR_50837</name>
</gene>
<dbReference type="InterPro" id="IPR050951">
    <property type="entry name" value="Retrovirus_Pol_polyprotein"/>
</dbReference>
<protein>
    <recommendedName>
        <fullName evidence="1">Integrase catalytic domain-containing protein</fullName>
    </recommendedName>
</protein>
<dbReference type="EMBL" id="CACVKT020008919">
    <property type="protein sequence ID" value="CAC5418397.1"/>
    <property type="molecule type" value="Genomic_DNA"/>
</dbReference>
<dbReference type="Gene3D" id="3.30.420.10">
    <property type="entry name" value="Ribonuclease H-like superfamily/Ribonuclease H"/>
    <property type="match status" value="1"/>
</dbReference>
<organism evidence="2 3">
    <name type="scientific">Mytilus coruscus</name>
    <name type="common">Sea mussel</name>
    <dbReference type="NCBI Taxonomy" id="42192"/>
    <lineage>
        <taxon>Eukaryota</taxon>
        <taxon>Metazoa</taxon>
        <taxon>Spiralia</taxon>
        <taxon>Lophotrochozoa</taxon>
        <taxon>Mollusca</taxon>
        <taxon>Bivalvia</taxon>
        <taxon>Autobranchia</taxon>
        <taxon>Pteriomorphia</taxon>
        <taxon>Mytilida</taxon>
        <taxon>Mytiloidea</taxon>
        <taxon>Mytilidae</taxon>
        <taxon>Mytilinae</taxon>
        <taxon>Mytilus</taxon>
    </lineage>
</organism>
<dbReference type="InterPro" id="IPR001584">
    <property type="entry name" value="Integrase_cat-core"/>
</dbReference>
<dbReference type="InterPro" id="IPR036397">
    <property type="entry name" value="RNaseH_sf"/>
</dbReference>